<dbReference type="InterPro" id="IPR043131">
    <property type="entry name" value="BCAT-like_N"/>
</dbReference>
<evidence type="ECO:0000313" key="19">
    <source>
        <dbReference type="Proteomes" id="UP001215231"/>
    </source>
</evidence>
<proteinExistence type="inferred from homology"/>
<comment type="pathway">
    <text evidence="4 17">Amino-acid biosynthesis; L-valine biosynthesis; L-valine from pyruvate: step 4/4.</text>
</comment>
<keyword evidence="9 17" id="KW-0808">Transferase</keyword>
<evidence type="ECO:0000256" key="2">
    <source>
        <dbReference type="ARBA" id="ARBA00003109"/>
    </source>
</evidence>
<dbReference type="InterPro" id="IPR001544">
    <property type="entry name" value="Aminotrans_IV"/>
</dbReference>
<comment type="catalytic activity">
    <reaction evidence="12 17">
        <text>L-valine + 2-oxoglutarate = 3-methyl-2-oxobutanoate + L-glutamate</text>
        <dbReference type="Rhea" id="RHEA:24813"/>
        <dbReference type="ChEBI" id="CHEBI:11851"/>
        <dbReference type="ChEBI" id="CHEBI:16810"/>
        <dbReference type="ChEBI" id="CHEBI:29985"/>
        <dbReference type="ChEBI" id="CHEBI:57762"/>
        <dbReference type="EC" id="2.6.1.42"/>
    </reaction>
</comment>
<dbReference type="CDD" id="cd00449">
    <property type="entry name" value="PLPDE_IV"/>
    <property type="match status" value="1"/>
</dbReference>
<dbReference type="Pfam" id="PF01063">
    <property type="entry name" value="Aminotran_4"/>
    <property type="match status" value="1"/>
</dbReference>
<keyword evidence="10 16" id="KW-0663">Pyridoxal phosphate</keyword>
<comment type="catalytic activity">
    <reaction evidence="13 17">
        <text>L-isoleucine + 2-oxoglutarate = (S)-3-methyl-2-oxopentanoate + L-glutamate</text>
        <dbReference type="Rhea" id="RHEA:24801"/>
        <dbReference type="ChEBI" id="CHEBI:16810"/>
        <dbReference type="ChEBI" id="CHEBI:29985"/>
        <dbReference type="ChEBI" id="CHEBI:35146"/>
        <dbReference type="ChEBI" id="CHEBI:58045"/>
        <dbReference type="EC" id="2.6.1.42"/>
    </reaction>
</comment>
<comment type="catalytic activity">
    <reaction evidence="14 17">
        <text>L-leucine + 2-oxoglutarate = 4-methyl-2-oxopentanoate + L-glutamate</text>
        <dbReference type="Rhea" id="RHEA:18321"/>
        <dbReference type="ChEBI" id="CHEBI:16810"/>
        <dbReference type="ChEBI" id="CHEBI:17865"/>
        <dbReference type="ChEBI" id="CHEBI:29985"/>
        <dbReference type="ChEBI" id="CHEBI:57427"/>
        <dbReference type="EC" id="2.6.1.42"/>
    </reaction>
</comment>
<protein>
    <recommendedName>
        <fullName evidence="17">Branched-chain-amino-acid aminotransferase</fullName>
        <shortName evidence="17">BCAT</shortName>
        <ecNumber evidence="17">2.6.1.42</ecNumber>
    </recommendedName>
</protein>
<dbReference type="SUPFAM" id="SSF56752">
    <property type="entry name" value="D-aminoacid aminotransferase-like PLP-dependent enzymes"/>
    <property type="match status" value="1"/>
</dbReference>
<dbReference type="GO" id="GO:0004084">
    <property type="term" value="F:branched-chain-amino-acid transaminase activity"/>
    <property type="evidence" value="ECO:0007669"/>
    <property type="project" value="UniProtKB-EC"/>
</dbReference>
<evidence type="ECO:0000256" key="9">
    <source>
        <dbReference type="ARBA" id="ARBA00022679"/>
    </source>
</evidence>
<dbReference type="InterPro" id="IPR050571">
    <property type="entry name" value="Class-IV_PLP-Dep_Aminotrnsfr"/>
</dbReference>
<comment type="function">
    <text evidence="2 17">Acts on leucine, isoleucine and valine.</text>
</comment>
<dbReference type="NCBIfam" id="NF005146">
    <property type="entry name" value="PRK06606.1"/>
    <property type="match status" value="1"/>
</dbReference>
<dbReference type="InterPro" id="IPR036038">
    <property type="entry name" value="Aminotransferase-like"/>
</dbReference>
<keyword evidence="11 17" id="KW-0100">Branched-chain amino acid biosynthesis</keyword>
<sequence length="287" mass="32343">MEFSKAIWLNGVLVHPDAAMANIFSHGLHYGTTVFEGERIYQGKVFRLTDHSARLLKSAELLGFEIPYSVKEINQATQDLVTKLQIKQGYVRPVAWLGEESLALMPDANKVNVAIAAWDWPDLFDQEKRQLGVRLGFTKWIKHHPEAVPVAAKAGGNYLNSCLALSDVRARGFDEALMLDYEGYIAEATGANIFFVKGERLITPQADRFLNGITRQTVCHIAETLGLVIEEKRINVSELEQFDGAFLCGTAYEILPVRHIDQYQYEIPQLTQLIINNYQALCNQGWD</sequence>
<evidence type="ECO:0000256" key="14">
    <source>
        <dbReference type="ARBA" id="ARBA00049229"/>
    </source>
</evidence>
<evidence type="ECO:0000256" key="8">
    <source>
        <dbReference type="ARBA" id="ARBA00022605"/>
    </source>
</evidence>
<dbReference type="PROSITE" id="PS00770">
    <property type="entry name" value="AA_TRANSFER_CLASS_4"/>
    <property type="match status" value="1"/>
</dbReference>
<dbReference type="PANTHER" id="PTHR42743:SF11">
    <property type="entry name" value="AMINODEOXYCHORISMATE LYASE"/>
    <property type="match status" value="1"/>
</dbReference>
<dbReference type="RefSeq" id="WP_274052058.1">
    <property type="nucleotide sequence ID" value="NZ_CP059693.1"/>
</dbReference>
<evidence type="ECO:0000256" key="5">
    <source>
        <dbReference type="ARBA" id="ARBA00005072"/>
    </source>
</evidence>
<comment type="cofactor">
    <cofactor evidence="1 16">
        <name>pyridoxal 5'-phosphate</name>
        <dbReference type="ChEBI" id="CHEBI:597326"/>
    </cofactor>
</comment>
<dbReference type="InterPro" id="IPR043132">
    <property type="entry name" value="BCAT-like_C"/>
</dbReference>
<evidence type="ECO:0000256" key="16">
    <source>
        <dbReference type="RuleBase" id="RU004516"/>
    </source>
</evidence>
<dbReference type="Gene3D" id="3.20.10.10">
    <property type="entry name" value="D-amino Acid Aminotransferase, subunit A, domain 2"/>
    <property type="match status" value="1"/>
</dbReference>
<evidence type="ECO:0000256" key="17">
    <source>
        <dbReference type="RuleBase" id="RU364094"/>
    </source>
</evidence>
<organism evidence="18 19">
    <name type="scientific">Thalassomonas haliotis</name>
    <dbReference type="NCBI Taxonomy" id="485448"/>
    <lineage>
        <taxon>Bacteria</taxon>
        <taxon>Pseudomonadati</taxon>
        <taxon>Pseudomonadota</taxon>
        <taxon>Gammaproteobacteria</taxon>
        <taxon>Alteromonadales</taxon>
        <taxon>Colwelliaceae</taxon>
        <taxon>Thalassomonas</taxon>
    </lineage>
</organism>
<name>A0ABY7VDP8_9GAMM</name>
<dbReference type="NCBIfam" id="TIGR01122">
    <property type="entry name" value="ilvE_I"/>
    <property type="match status" value="1"/>
</dbReference>
<evidence type="ECO:0000256" key="7">
    <source>
        <dbReference type="ARBA" id="ARBA00022576"/>
    </source>
</evidence>
<dbReference type="Gene3D" id="3.30.470.10">
    <property type="match status" value="1"/>
</dbReference>
<evidence type="ECO:0000256" key="10">
    <source>
        <dbReference type="ARBA" id="ARBA00022898"/>
    </source>
</evidence>
<evidence type="ECO:0000256" key="13">
    <source>
        <dbReference type="ARBA" id="ARBA00048798"/>
    </source>
</evidence>
<reference evidence="18 19" key="1">
    <citation type="journal article" date="2022" name="Mar. Drugs">
        <title>Bioassay-Guided Fractionation Leads to the Detection of Cholic Acid Generated by the Rare Thalassomonas sp.</title>
        <authorList>
            <person name="Pheiffer F."/>
            <person name="Schneider Y.K."/>
            <person name="Hansen E.H."/>
            <person name="Andersen J.H."/>
            <person name="Isaksson J."/>
            <person name="Busche T."/>
            <person name="R C."/>
            <person name="Kalinowski J."/>
            <person name="Zyl L.V."/>
            <person name="Trindade M."/>
        </authorList>
    </citation>
    <scope>NUCLEOTIDE SEQUENCE [LARGE SCALE GENOMIC DNA]</scope>
    <source>
        <strain evidence="18 19">A5K-61T</strain>
    </source>
</reference>
<evidence type="ECO:0000256" key="11">
    <source>
        <dbReference type="ARBA" id="ARBA00023304"/>
    </source>
</evidence>
<dbReference type="PANTHER" id="PTHR42743">
    <property type="entry name" value="AMINO-ACID AMINOTRANSFERASE"/>
    <property type="match status" value="1"/>
</dbReference>
<dbReference type="EC" id="2.6.1.42" evidence="17"/>
<comment type="similarity">
    <text evidence="6 15">Belongs to the class-IV pyridoxal-phosphate-dependent aminotransferase family.</text>
</comment>
<dbReference type="Proteomes" id="UP001215231">
    <property type="component" value="Chromosome"/>
</dbReference>
<comment type="pathway">
    <text evidence="5 17">Amino-acid biosynthesis; L-leucine biosynthesis; L-leucine from 3-methyl-2-oxobutanoate: step 4/4.</text>
</comment>
<evidence type="ECO:0000256" key="1">
    <source>
        <dbReference type="ARBA" id="ARBA00001933"/>
    </source>
</evidence>
<dbReference type="InterPro" id="IPR018300">
    <property type="entry name" value="Aminotrans_IV_CS"/>
</dbReference>
<gene>
    <name evidence="17" type="primary">ilvE</name>
    <name evidence="18" type="ORF">H3N35_27240</name>
</gene>
<accession>A0ABY7VDP8</accession>
<evidence type="ECO:0000256" key="12">
    <source>
        <dbReference type="ARBA" id="ARBA00048212"/>
    </source>
</evidence>
<evidence type="ECO:0000256" key="4">
    <source>
        <dbReference type="ARBA" id="ARBA00004931"/>
    </source>
</evidence>
<evidence type="ECO:0000256" key="6">
    <source>
        <dbReference type="ARBA" id="ARBA00009320"/>
    </source>
</evidence>
<keyword evidence="8 17" id="KW-0028">Amino-acid biosynthesis</keyword>
<evidence type="ECO:0000313" key="18">
    <source>
        <dbReference type="EMBL" id="WDE11839.1"/>
    </source>
</evidence>
<dbReference type="EMBL" id="CP059693">
    <property type="protein sequence ID" value="WDE11839.1"/>
    <property type="molecule type" value="Genomic_DNA"/>
</dbReference>
<evidence type="ECO:0000256" key="15">
    <source>
        <dbReference type="RuleBase" id="RU004106"/>
    </source>
</evidence>
<dbReference type="InterPro" id="IPR005785">
    <property type="entry name" value="B_amino_transI"/>
</dbReference>
<comment type="pathway">
    <text evidence="3 17">Amino-acid biosynthesis; L-isoleucine biosynthesis; L-isoleucine from 2-oxobutanoate: step 4/4.</text>
</comment>
<evidence type="ECO:0000256" key="3">
    <source>
        <dbReference type="ARBA" id="ARBA00004824"/>
    </source>
</evidence>
<keyword evidence="7 17" id="KW-0032">Aminotransferase</keyword>
<keyword evidence="19" id="KW-1185">Reference proteome</keyword>